<dbReference type="InterPro" id="IPR019096">
    <property type="entry name" value="YopX_protein"/>
</dbReference>
<feature type="domain" description="YopX protein" evidence="1">
    <location>
        <begin position="45"/>
        <end position="144"/>
    </location>
</feature>
<protein>
    <recommendedName>
        <fullName evidence="1">YopX protein domain-containing protein</fullName>
    </recommendedName>
</protein>
<dbReference type="SUPFAM" id="SSF159006">
    <property type="entry name" value="YopX-like"/>
    <property type="match status" value="1"/>
</dbReference>
<comment type="caution">
    <text evidence="2">The sequence shown here is derived from an EMBL/GenBank/DDBJ whole genome shotgun (WGS) entry which is preliminary data.</text>
</comment>
<reference evidence="2" key="1">
    <citation type="journal article" date="2015" name="Nature">
        <title>Complex archaea that bridge the gap between prokaryotes and eukaryotes.</title>
        <authorList>
            <person name="Spang A."/>
            <person name="Saw J.H."/>
            <person name="Jorgensen S.L."/>
            <person name="Zaremba-Niedzwiedzka K."/>
            <person name="Martijn J."/>
            <person name="Lind A.E."/>
            <person name="van Eijk R."/>
            <person name="Schleper C."/>
            <person name="Guy L."/>
            <person name="Ettema T.J."/>
        </authorList>
    </citation>
    <scope>NUCLEOTIDE SEQUENCE</scope>
</reference>
<gene>
    <name evidence="2" type="ORF">LCGC14_1436960</name>
</gene>
<dbReference type="AlphaFoldDB" id="A0A0F9K828"/>
<dbReference type="InterPro" id="IPR023385">
    <property type="entry name" value="YopX-like_C"/>
</dbReference>
<evidence type="ECO:0000259" key="1">
    <source>
        <dbReference type="Pfam" id="PF09643"/>
    </source>
</evidence>
<name>A0A0F9K828_9ZZZZ</name>
<sequence>MRELKFRQPIFDKGKFLKWHYWGFIDRDLFVGVIAPIDKAHKESHQYTGLKDKNDTDDYESDILLIPDTLKDVILDDGSGPIEPANHLAEIVFKNGSFGVEIAESGDDFGKGFWSFERIEHETGLKPSDLENIGNSYENGDLLK</sequence>
<dbReference type="EMBL" id="LAZR01009747">
    <property type="protein sequence ID" value="KKM70801.1"/>
    <property type="molecule type" value="Genomic_DNA"/>
</dbReference>
<organism evidence="2">
    <name type="scientific">marine sediment metagenome</name>
    <dbReference type="NCBI Taxonomy" id="412755"/>
    <lineage>
        <taxon>unclassified sequences</taxon>
        <taxon>metagenomes</taxon>
        <taxon>ecological metagenomes</taxon>
    </lineage>
</organism>
<dbReference type="Gene3D" id="2.30.30.290">
    <property type="entry name" value="YopX-like domains"/>
    <property type="match status" value="1"/>
</dbReference>
<accession>A0A0F9K828</accession>
<evidence type="ECO:0000313" key="2">
    <source>
        <dbReference type="EMBL" id="KKM70801.1"/>
    </source>
</evidence>
<proteinExistence type="predicted"/>
<dbReference type="Pfam" id="PF09643">
    <property type="entry name" value="YopX"/>
    <property type="match status" value="1"/>
</dbReference>